<accession>A0A7D9DLW4</accession>
<dbReference type="AlphaFoldDB" id="A0A7D9DLW4"/>
<dbReference type="EMBL" id="CACRXK020001253">
    <property type="protein sequence ID" value="CAB3987932.1"/>
    <property type="molecule type" value="Genomic_DNA"/>
</dbReference>
<keyword evidence="2" id="KW-1185">Reference proteome</keyword>
<reference evidence="1" key="1">
    <citation type="submission" date="2020-04" db="EMBL/GenBank/DDBJ databases">
        <authorList>
            <person name="Alioto T."/>
            <person name="Alioto T."/>
            <person name="Gomez Garrido J."/>
        </authorList>
    </citation>
    <scope>NUCLEOTIDE SEQUENCE</scope>
    <source>
        <strain evidence="1">A484AB</strain>
    </source>
</reference>
<comment type="caution">
    <text evidence="1">The sequence shown here is derived from an EMBL/GenBank/DDBJ whole genome shotgun (WGS) entry which is preliminary data.</text>
</comment>
<dbReference type="Proteomes" id="UP001152795">
    <property type="component" value="Unassembled WGS sequence"/>
</dbReference>
<protein>
    <submittedName>
        <fullName evidence="1">Uncharacterized protein</fullName>
    </submittedName>
</protein>
<organism evidence="1 2">
    <name type="scientific">Paramuricea clavata</name>
    <name type="common">Red gorgonian</name>
    <name type="synonym">Violescent sea-whip</name>
    <dbReference type="NCBI Taxonomy" id="317549"/>
    <lineage>
        <taxon>Eukaryota</taxon>
        <taxon>Metazoa</taxon>
        <taxon>Cnidaria</taxon>
        <taxon>Anthozoa</taxon>
        <taxon>Octocorallia</taxon>
        <taxon>Malacalcyonacea</taxon>
        <taxon>Plexauridae</taxon>
        <taxon>Paramuricea</taxon>
    </lineage>
</organism>
<evidence type="ECO:0000313" key="1">
    <source>
        <dbReference type="EMBL" id="CAB3987932.1"/>
    </source>
</evidence>
<gene>
    <name evidence="1" type="ORF">PACLA_8A001091</name>
</gene>
<proteinExistence type="predicted"/>
<name>A0A7D9DLW4_PARCT</name>
<evidence type="ECO:0000313" key="2">
    <source>
        <dbReference type="Proteomes" id="UP001152795"/>
    </source>
</evidence>
<sequence>MLDVLKAISRFSLFSQTRSIPFPAVQSSLEKCVDRLKLLKQDTSRGAEWQKYVKGDYNHVLTQCAISGQEHLSEATKCRSREGGFSQLDVVKTDKRSHLQQSPLEDQTKVRKLSWESRELRWAKRKLDKNHLDSLPGLSKLVMILRQQGEPSTKPKPANCPDWACIVPTNPADAAGPGDDNATAVDLNVSW</sequence>